<evidence type="ECO:0000313" key="7">
    <source>
        <dbReference type="WBParaSite" id="L893_g19790.t1"/>
    </source>
</evidence>
<dbReference type="Gene3D" id="2.10.25.10">
    <property type="entry name" value="Laminin"/>
    <property type="match status" value="2"/>
</dbReference>
<keyword evidence="4" id="KW-0732">Signal</keyword>
<feature type="chain" id="PRO_5009312599" evidence="4">
    <location>
        <begin position="19"/>
        <end position="186"/>
    </location>
</feature>
<organism evidence="6 7">
    <name type="scientific">Steinernema glaseri</name>
    <dbReference type="NCBI Taxonomy" id="37863"/>
    <lineage>
        <taxon>Eukaryota</taxon>
        <taxon>Metazoa</taxon>
        <taxon>Ecdysozoa</taxon>
        <taxon>Nematoda</taxon>
        <taxon>Chromadorea</taxon>
        <taxon>Rhabditida</taxon>
        <taxon>Tylenchina</taxon>
        <taxon>Panagrolaimomorpha</taxon>
        <taxon>Strongyloidoidea</taxon>
        <taxon>Steinernematidae</taxon>
        <taxon>Steinernema</taxon>
    </lineage>
</organism>
<dbReference type="InterPro" id="IPR036084">
    <property type="entry name" value="Ser_inhib-like_sf"/>
</dbReference>
<dbReference type="AlphaFoldDB" id="A0A1I7YUD6"/>
<evidence type="ECO:0000256" key="1">
    <source>
        <dbReference type="ARBA" id="ARBA00022690"/>
    </source>
</evidence>
<dbReference type="PANTHER" id="PTHR23259:SF70">
    <property type="entry name" value="ACCESSORY GLAND PROTEIN ACP62F-RELATED"/>
    <property type="match status" value="1"/>
</dbReference>
<dbReference type="SUPFAM" id="SSF57567">
    <property type="entry name" value="Serine protease inhibitors"/>
    <property type="match status" value="2"/>
</dbReference>
<sequence length="186" mass="20625">MVSTVQLVFLLSLTVIQGFSLFSSNDDPSTKCADNEAYKPCSRCEETCHDPTPNCTAVCGPAKCQCVVGFVRNSKGQCVKLDKCGNQTCSDNEIWSDCAECEQSCADLVPECEEDFCKTGKCVCKPGTYRNVKGACVDLKECNLENEPCRHYVCLKGTTCVNYRHKCEKSPCFIEAKCIKNNYLRD</sequence>
<accession>A0A1I7YUD6</accession>
<dbReference type="InterPro" id="IPR051368">
    <property type="entry name" value="SerProtInhib-TIL_Domain"/>
</dbReference>
<feature type="domain" description="TIL" evidence="5">
    <location>
        <begin position="32"/>
        <end position="84"/>
    </location>
</feature>
<feature type="signal peptide" evidence="4">
    <location>
        <begin position="1"/>
        <end position="18"/>
    </location>
</feature>
<dbReference type="CDD" id="cd19941">
    <property type="entry name" value="TIL"/>
    <property type="match status" value="2"/>
</dbReference>
<evidence type="ECO:0000256" key="2">
    <source>
        <dbReference type="ARBA" id="ARBA00022900"/>
    </source>
</evidence>
<dbReference type="GO" id="GO:0004867">
    <property type="term" value="F:serine-type endopeptidase inhibitor activity"/>
    <property type="evidence" value="ECO:0007669"/>
    <property type="project" value="UniProtKB-KW"/>
</dbReference>
<dbReference type="InterPro" id="IPR002919">
    <property type="entry name" value="TIL_dom"/>
</dbReference>
<evidence type="ECO:0000259" key="5">
    <source>
        <dbReference type="Pfam" id="PF01826"/>
    </source>
</evidence>
<keyword evidence="6" id="KW-1185">Reference proteome</keyword>
<name>A0A1I7YUD6_9BILA</name>
<reference evidence="7" key="1">
    <citation type="submission" date="2016-11" db="UniProtKB">
        <authorList>
            <consortium name="WormBaseParasite"/>
        </authorList>
    </citation>
    <scope>IDENTIFICATION</scope>
</reference>
<dbReference type="Proteomes" id="UP000095287">
    <property type="component" value="Unplaced"/>
</dbReference>
<evidence type="ECO:0000256" key="3">
    <source>
        <dbReference type="ARBA" id="ARBA00023157"/>
    </source>
</evidence>
<dbReference type="Pfam" id="PF01826">
    <property type="entry name" value="TIL"/>
    <property type="match status" value="2"/>
</dbReference>
<feature type="domain" description="TIL" evidence="5">
    <location>
        <begin position="89"/>
        <end position="142"/>
    </location>
</feature>
<evidence type="ECO:0000256" key="4">
    <source>
        <dbReference type="SAM" id="SignalP"/>
    </source>
</evidence>
<dbReference type="WBParaSite" id="L893_g19790.t1">
    <property type="protein sequence ID" value="L893_g19790.t1"/>
    <property type="gene ID" value="L893_g19790"/>
</dbReference>
<proteinExistence type="predicted"/>
<evidence type="ECO:0000313" key="6">
    <source>
        <dbReference type="Proteomes" id="UP000095287"/>
    </source>
</evidence>
<protein>
    <submittedName>
        <fullName evidence="7">TIL domain-containing protein</fullName>
    </submittedName>
</protein>
<keyword evidence="2" id="KW-0722">Serine protease inhibitor</keyword>
<keyword evidence="3" id="KW-1015">Disulfide bond</keyword>
<dbReference type="PANTHER" id="PTHR23259">
    <property type="entry name" value="RIDDLE"/>
    <property type="match status" value="1"/>
</dbReference>
<keyword evidence="1" id="KW-0646">Protease inhibitor</keyword>